<dbReference type="RefSeq" id="WP_107865967.1">
    <property type="nucleotide sequence ID" value="NZ_QAON01000009.1"/>
</dbReference>
<accession>A0A2T5IYH3</accession>
<dbReference type="EMBL" id="QAON01000009">
    <property type="protein sequence ID" value="PTQ89054.1"/>
    <property type="molecule type" value="Genomic_DNA"/>
</dbReference>
<reference evidence="2 3" key="1">
    <citation type="submission" date="2018-04" db="EMBL/GenBank/DDBJ databases">
        <title>Genomic Encyclopedia of Archaeal and Bacterial Type Strains, Phase II (KMG-II): from individual species to whole genera.</title>
        <authorList>
            <person name="Goeker M."/>
        </authorList>
    </citation>
    <scope>NUCLEOTIDE SEQUENCE [LARGE SCALE GENOMIC DNA]</scope>
    <source>
        <strain evidence="2 3">DSM 5822</strain>
    </source>
</reference>
<keyword evidence="1" id="KW-0812">Transmembrane</keyword>
<dbReference type="Proteomes" id="UP000244223">
    <property type="component" value="Unassembled WGS sequence"/>
</dbReference>
<keyword evidence="3" id="KW-1185">Reference proteome</keyword>
<evidence type="ECO:0000313" key="3">
    <source>
        <dbReference type="Proteomes" id="UP000244223"/>
    </source>
</evidence>
<gene>
    <name evidence="2" type="ORF">C8N29_10975</name>
</gene>
<dbReference type="AlphaFoldDB" id="A0A2T5IYH3"/>
<feature type="transmembrane region" description="Helical" evidence="1">
    <location>
        <begin position="190"/>
        <end position="211"/>
    </location>
</feature>
<sequence>MSARTENIALDTQLVWMTCGVDAGYQVLLAPPAIGKTWVDLLEGAFPNFEIGGHGLRHVEINYEGGKALALAFFDPHHCDASSRPIKHFMLLLGVSENVFKKAQQLSIPLLLQQLEPAFMVICKASRYSSEQEICRTANEQQTHRNIRLEFSAKNAQPSPKSVKNPTKTNMPALLTETEQSTEALFMPTWLIWLFAIVIMVGVATGIWFNWQV</sequence>
<evidence type="ECO:0000256" key="1">
    <source>
        <dbReference type="SAM" id="Phobius"/>
    </source>
</evidence>
<comment type="caution">
    <text evidence="2">The sequence shown here is derived from an EMBL/GenBank/DDBJ whole genome shotgun (WGS) entry which is preliminary data.</text>
</comment>
<dbReference type="OrthoDB" id="9846323at2"/>
<keyword evidence="1" id="KW-1133">Transmembrane helix</keyword>
<proteinExistence type="predicted"/>
<organism evidence="2 3">
    <name type="scientific">Agitococcus lubricus</name>
    <dbReference type="NCBI Taxonomy" id="1077255"/>
    <lineage>
        <taxon>Bacteria</taxon>
        <taxon>Pseudomonadati</taxon>
        <taxon>Pseudomonadota</taxon>
        <taxon>Gammaproteobacteria</taxon>
        <taxon>Moraxellales</taxon>
        <taxon>Moraxellaceae</taxon>
        <taxon>Agitococcus</taxon>
    </lineage>
</organism>
<protein>
    <submittedName>
        <fullName evidence="2">Uncharacterized protein</fullName>
    </submittedName>
</protein>
<keyword evidence="1" id="KW-0472">Membrane</keyword>
<evidence type="ECO:0000313" key="2">
    <source>
        <dbReference type="EMBL" id="PTQ89054.1"/>
    </source>
</evidence>
<name>A0A2T5IYH3_9GAMM</name>